<name>C0EB38_9FIRM</name>
<evidence type="ECO:0000313" key="1">
    <source>
        <dbReference type="EMBL" id="EEG31258.1"/>
    </source>
</evidence>
<dbReference type="EMBL" id="ACEC01000040">
    <property type="protein sequence ID" value="EEG31258.1"/>
    <property type="molecule type" value="Genomic_DNA"/>
</dbReference>
<keyword evidence="2" id="KW-1185">Reference proteome</keyword>
<evidence type="ECO:0000313" key="2">
    <source>
        <dbReference type="Proteomes" id="UP000003340"/>
    </source>
</evidence>
<comment type="caution">
    <text evidence="1">The sequence shown here is derived from an EMBL/GenBank/DDBJ whole genome shotgun (WGS) entry which is preliminary data.</text>
</comment>
<reference evidence="1 2" key="2">
    <citation type="submission" date="2009-02" db="EMBL/GenBank/DDBJ databases">
        <title>Draft genome sequence of Clostridium methylpentosum (DSM 5476).</title>
        <authorList>
            <person name="Sudarsanam P."/>
            <person name="Ley R."/>
            <person name="Guruge J."/>
            <person name="Turnbaugh P.J."/>
            <person name="Mahowald M."/>
            <person name="Liep D."/>
            <person name="Gordon J."/>
        </authorList>
    </citation>
    <scope>NUCLEOTIDE SEQUENCE [LARGE SCALE GENOMIC DNA]</scope>
    <source>
        <strain evidence="1 2">DSM 5476</strain>
    </source>
</reference>
<accession>C0EB38</accession>
<dbReference type="AlphaFoldDB" id="C0EB38"/>
<dbReference type="STRING" id="537013.CLOSTMETH_01055"/>
<sequence length="43" mass="4490">MNVTLNMLEVGTPAGAMGGLKFSVDQDGEGNLGAASHRWTIRS</sequence>
<protein>
    <submittedName>
        <fullName evidence="1">Uncharacterized protein</fullName>
    </submittedName>
</protein>
<gene>
    <name evidence="1" type="ORF">CLOSTMETH_01055</name>
</gene>
<organism evidence="1 2">
    <name type="scientific">[Clostridium] methylpentosum DSM 5476</name>
    <dbReference type="NCBI Taxonomy" id="537013"/>
    <lineage>
        <taxon>Bacteria</taxon>
        <taxon>Bacillati</taxon>
        <taxon>Bacillota</taxon>
        <taxon>Clostridia</taxon>
        <taxon>Eubacteriales</taxon>
        <taxon>Oscillospiraceae</taxon>
        <taxon>Oscillospiraceae incertae sedis</taxon>
    </lineage>
</organism>
<dbReference type="HOGENOM" id="CLU_3231822_0_0_9"/>
<reference evidence="1 2" key="1">
    <citation type="submission" date="2009-01" db="EMBL/GenBank/DDBJ databases">
        <authorList>
            <person name="Fulton L."/>
            <person name="Clifton S."/>
            <person name="Fulton B."/>
            <person name="Xu J."/>
            <person name="Minx P."/>
            <person name="Pepin K.H."/>
            <person name="Johnson M."/>
            <person name="Bhonagiri V."/>
            <person name="Nash W.E."/>
            <person name="Mardis E.R."/>
            <person name="Wilson R.K."/>
        </authorList>
    </citation>
    <scope>NUCLEOTIDE SEQUENCE [LARGE SCALE GENOMIC DNA]</scope>
    <source>
        <strain evidence="1 2">DSM 5476</strain>
    </source>
</reference>
<dbReference type="Proteomes" id="UP000003340">
    <property type="component" value="Unassembled WGS sequence"/>
</dbReference>
<proteinExistence type="predicted"/>